<keyword evidence="3" id="KW-1185">Reference proteome</keyword>
<sequence>MADTAELLRANLLDVFGERDPERRRAAIERTYAPDVTFSDPDETVTGHDALGAKAQRILDEAPGFVFAPAGPVLVNHDLGYLAWGFGPAGQPPVVRGADVALVADGAISRIWTFLLD</sequence>
<dbReference type="SUPFAM" id="SSF54427">
    <property type="entry name" value="NTF2-like"/>
    <property type="match status" value="1"/>
</dbReference>
<organism evidence="2 3">
    <name type="scientific">Vallicoccus soli</name>
    <dbReference type="NCBI Taxonomy" id="2339232"/>
    <lineage>
        <taxon>Bacteria</taxon>
        <taxon>Bacillati</taxon>
        <taxon>Actinomycetota</taxon>
        <taxon>Actinomycetes</taxon>
        <taxon>Motilibacterales</taxon>
        <taxon>Vallicoccaceae</taxon>
        <taxon>Vallicoccus</taxon>
    </lineage>
</organism>
<dbReference type="OrthoDB" id="7064268at2"/>
<dbReference type="InterPro" id="IPR037401">
    <property type="entry name" value="SnoaL-like"/>
</dbReference>
<reference evidence="2 3" key="1">
    <citation type="submission" date="2018-09" db="EMBL/GenBank/DDBJ databases">
        <title>YIM 75000 draft genome.</title>
        <authorList>
            <person name="Tang S."/>
            <person name="Feng Y."/>
        </authorList>
    </citation>
    <scope>NUCLEOTIDE SEQUENCE [LARGE SCALE GENOMIC DNA]</scope>
    <source>
        <strain evidence="2 3">YIM 75000</strain>
    </source>
</reference>
<evidence type="ECO:0000313" key="3">
    <source>
        <dbReference type="Proteomes" id="UP000265614"/>
    </source>
</evidence>
<protein>
    <submittedName>
        <fullName evidence="2">Nuclear transport factor 2 family protein</fullName>
    </submittedName>
</protein>
<dbReference type="EMBL" id="QZEZ01000001">
    <property type="protein sequence ID" value="RJK97482.1"/>
    <property type="molecule type" value="Genomic_DNA"/>
</dbReference>
<evidence type="ECO:0000259" key="1">
    <source>
        <dbReference type="Pfam" id="PF12680"/>
    </source>
</evidence>
<gene>
    <name evidence="2" type="ORF">D5H78_00020</name>
</gene>
<evidence type="ECO:0000313" key="2">
    <source>
        <dbReference type="EMBL" id="RJK97482.1"/>
    </source>
</evidence>
<dbReference type="Gene3D" id="3.10.450.50">
    <property type="match status" value="1"/>
</dbReference>
<dbReference type="InterPro" id="IPR032710">
    <property type="entry name" value="NTF2-like_dom_sf"/>
</dbReference>
<feature type="domain" description="SnoaL-like" evidence="1">
    <location>
        <begin position="13"/>
        <end position="110"/>
    </location>
</feature>
<proteinExistence type="predicted"/>
<dbReference type="Pfam" id="PF12680">
    <property type="entry name" value="SnoaL_2"/>
    <property type="match status" value="1"/>
</dbReference>
<dbReference type="AlphaFoldDB" id="A0A3A3Z274"/>
<dbReference type="RefSeq" id="WP_119948381.1">
    <property type="nucleotide sequence ID" value="NZ_QZEZ01000001.1"/>
</dbReference>
<name>A0A3A3Z274_9ACTN</name>
<dbReference type="Proteomes" id="UP000265614">
    <property type="component" value="Unassembled WGS sequence"/>
</dbReference>
<accession>A0A3A3Z274</accession>
<comment type="caution">
    <text evidence="2">The sequence shown here is derived from an EMBL/GenBank/DDBJ whole genome shotgun (WGS) entry which is preliminary data.</text>
</comment>